<name>A0A9P7RSM3_9AGAR</name>
<keyword evidence="1" id="KW-0472">Membrane</keyword>
<gene>
    <name evidence="2" type="ORF">E1B28_012940</name>
</gene>
<keyword evidence="1" id="KW-0812">Transmembrane</keyword>
<comment type="caution">
    <text evidence="2">The sequence shown here is derived from an EMBL/GenBank/DDBJ whole genome shotgun (WGS) entry which is preliminary data.</text>
</comment>
<feature type="transmembrane region" description="Helical" evidence="1">
    <location>
        <begin position="269"/>
        <end position="290"/>
    </location>
</feature>
<sequence>MASGDHDQTLSEFLTAQQVVILPIATLSAIFLVYGVYAIIFGLCIQILHRRKQSQLGLYRICTIVLFILASIRVVLDTYGYTRQAIIDFLAAKTRDYEPLDNYLGDDGQITWLSIVNNVAVCMNVVADLMLIHRCYILWGSRRVLLYTLGAVTIAINCIGFVGAILESYALGDPSTRRPFHVTADRMSTGWLIAIAVFNSLLSLLTGGRIWWISREARRYMGRPGSTRYKAIVSAIIESGTLYPATLIITTAIYLTWDPEAHGSIPVDLGPISCLMSGLAPTLVIVRVAYGKSVDSVQQVMSIHFLDQEAHIATTTDSSLNRRPGNNILEGVSAREANLEDGKPKELVDGRMV</sequence>
<accession>A0A9P7RSM3</accession>
<evidence type="ECO:0000313" key="3">
    <source>
        <dbReference type="Proteomes" id="UP001049176"/>
    </source>
</evidence>
<keyword evidence="1" id="KW-1133">Transmembrane helix</keyword>
<dbReference type="KEGG" id="more:E1B28_012940"/>
<feature type="transmembrane region" description="Helical" evidence="1">
    <location>
        <begin position="191"/>
        <end position="212"/>
    </location>
</feature>
<keyword evidence="3" id="KW-1185">Reference proteome</keyword>
<dbReference type="RefSeq" id="XP_043005465.1">
    <property type="nucleotide sequence ID" value="XM_043158093.1"/>
</dbReference>
<dbReference type="AlphaFoldDB" id="A0A9P7RSM3"/>
<feature type="transmembrane region" description="Helical" evidence="1">
    <location>
        <begin position="232"/>
        <end position="257"/>
    </location>
</feature>
<feature type="transmembrane region" description="Helical" evidence="1">
    <location>
        <begin position="144"/>
        <end position="171"/>
    </location>
</feature>
<proteinExistence type="predicted"/>
<feature type="transmembrane region" description="Helical" evidence="1">
    <location>
        <begin position="110"/>
        <end position="132"/>
    </location>
</feature>
<protein>
    <submittedName>
        <fullName evidence="2">Uncharacterized protein</fullName>
    </submittedName>
</protein>
<feature type="transmembrane region" description="Helical" evidence="1">
    <location>
        <begin position="20"/>
        <end position="45"/>
    </location>
</feature>
<organism evidence="2 3">
    <name type="scientific">Marasmius oreades</name>
    <name type="common">fairy-ring Marasmius</name>
    <dbReference type="NCBI Taxonomy" id="181124"/>
    <lineage>
        <taxon>Eukaryota</taxon>
        <taxon>Fungi</taxon>
        <taxon>Dikarya</taxon>
        <taxon>Basidiomycota</taxon>
        <taxon>Agaricomycotina</taxon>
        <taxon>Agaricomycetes</taxon>
        <taxon>Agaricomycetidae</taxon>
        <taxon>Agaricales</taxon>
        <taxon>Marasmiineae</taxon>
        <taxon>Marasmiaceae</taxon>
        <taxon>Marasmius</taxon>
    </lineage>
</organism>
<evidence type="ECO:0000313" key="2">
    <source>
        <dbReference type="EMBL" id="KAG7088994.1"/>
    </source>
</evidence>
<dbReference type="OrthoDB" id="3039972at2759"/>
<dbReference type="EMBL" id="CM032188">
    <property type="protein sequence ID" value="KAG7088994.1"/>
    <property type="molecule type" value="Genomic_DNA"/>
</dbReference>
<evidence type="ECO:0000256" key="1">
    <source>
        <dbReference type="SAM" id="Phobius"/>
    </source>
</evidence>
<feature type="transmembrane region" description="Helical" evidence="1">
    <location>
        <begin position="57"/>
        <end position="76"/>
    </location>
</feature>
<dbReference type="GeneID" id="66082015"/>
<reference evidence="2" key="1">
    <citation type="journal article" date="2021" name="Genome Biol. Evol.">
        <title>The assembled and annotated genome of the fairy-ring fungus Marasmius oreades.</title>
        <authorList>
            <person name="Hiltunen M."/>
            <person name="Ament-Velasquez S.L."/>
            <person name="Johannesson H."/>
        </authorList>
    </citation>
    <scope>NUCLEOTIDE SEQUENCE</scope>
    <source>
        <strain evidence="2">03SP1</strain>
    </source>
</reference>
<dbReference type="Proteomes" id="UP001049176">
    <property type="component" value="Chromosome 8"/>
</dbReference>